<comment type="similarity">
    <text evidence="1">Belongs to the PhzF family.</text>
</comment>
<dbReference type="PANTHER" id="PTHR13774:SF17">
    <property type="entry name" value="PHENAZINE BIOSYNTHESIS-LIKE DOMAIN-CONTAINING PROTEIN"/>
    <property type="match status" value="1"/>
</dbReference>
<evidence type="ECO:0000313" key="4">
    <source>
        <dbReference type="EMBL" id="TCS63165.1"/>
    </source>
</evidence>
<dbReference type="RefSeq" id="WP_132938879.1">
    <property type="nucleotide sequence ID" value="NZ_CP119676.1"/>
</dbReference>
<evidence type="ECO:0000256" key="1">
    <source>
        <dbReference type="ARBA" id="ARBA00008270"/>
    </source>
</evidence>
<protein>
    <submittedName>
        <fullName evidence="4">PhzF family phenazine biosynthesis protein</fullName>
    </submittedName>
</protein>
<dbReference type="Proteomes" id="UP000295304">
    <property type="component" value="Unassembled WGS sequence"/>
</dbReference>
<feature type="active site" evidence="3">
    <location>
        <position position="48"/>
    </location>
</feature>
<dbReference type="PIRSF" id="PIRSF016184">
    <property type="entry name" value="PhzC_PhzF"/>
    <property type="match status" value="1"/>
</dbReference>
<evidence type="ECO:0000256" key="3">
    <source>
        <dbReference type="PIRSR" id="PIRSR016184-1"/>
    </source>
</evidence>
<dbReference type="Pfam" id="PF02567">
    <property type="entry name" value="PhzC-PhzF"/>
    <property type="match status" value="1"/>
</dbReference>
<proteinExistence type="inferred from homology"/>
<evidence type="ECO:0000256" key="2">
    <source>
        <dbReference type="ARBA" id="ARBA00023235"/>
    </source>
</evidence>
<dbReference type="OrthoDB" id="9788221at2"/>
<dbReference type="SUPFAM" id="SSF54506">
    <property type="entry name" value="Diaminopimelate epimerase-like"/>
    <property type="match status" value="1"/>
</dbReference>
<dbReference type="Gene3D" id="3.10.310.10">
    <property type="entry name" value="Diaminopimelate Epimerase, Chain A, domain 1"/>
    <property type="match status" value="2"/>
</dbReference>
<sequence length="265" mass="28378">MDQGLPLYQVDAFTDAVFSGNPAAVCPLASWLDDALMQKIAAENNLSETAFFVPQPEGGDTDFALRWFTPKTEVDLCGHATLATGWTVFNELRFAGDVVRFSSKSGILAVRRAEAGLELDFPARPGERKTPPAGLKKAIGADVEAFYAADKPMAVLASADMVRSLVPDSEAIVALGGDGLIVTAPGDDCDFVSRYFAPHHGIPEDPVTGSAHCVLTPYWAARLNKDTLFARQVSARGGVLRCRLGGDRVFISGAAVLYMRGRIFP</sequence>
<dbReference type="EMBL" id="SLZW01000004">
    <property type="protein sequence ID" value="TCS63165.1"/>
    <property type="molecule type" value="Genomic_DNA"/>
</dbReference>
<organism evidence="4 5">
    <name type="scientific">Varunaivibrio sulfuroxidans</name>
    <dbReference type="NCBI Taxonomy" id="1773489"/>
    <lineage>
        <taxon>Bacteria</taxon>
        <taxon>Pseudomonadati</taxon>
        <taxon>Pseudomonadota</taxon>
        <taxon>Alphaproteobacteria</taxon>
        <taxon>Rhodospirillales</taxon>
        <taxon>Magnetovibrionaceae</taxon>
        <taxon>Varunaivibrio</taxon>
    </lineage>
</organism>
<keyword evidence="2" id="KW-0413">Isomerase</keyword>
<reference evidence="4 5" key="1">
    <citation type="submission" date="2019-03" db="EMBL/GenBank/DDBJ databases">
        <title>Genomic Encyclopedia of Type Strains, Phase IV (KMG-IV): sequencing the most valuable type-strain genomes for metagenomic binning, comparative biology and taxonomic classification.</title>
        <authorList>
            <person name="Goeker M."/>
        </authorList>
    </citation>
    <scope>NUCLEOTIDE SEQUENCE [LARGE SCALE GENOMIC DNA]</scope>
    <source>
        <strain evidence="4 5">DSM 101688</strain>
    </source>
</reference>
<dbReference type="PANTHER" id="PTHR13774">
    <property type="entry name" value="PHENAZINE BIOSYNTHESIS PROTEIN"/>
    <property type="match status" value="1"/>
</dbReference>
<dbReference type="NCBIfam" id="TIGR00654">
    <property type="entry name" value="PhzF_family"/>
    <property type="match status" value="1"/>
</dbReference>
<accession>A0A4R3JCQ9</accession>
<name>A0A4R3JCQ9_9PROT</name>
<gene>
    <name evidence="4" type="ORF">EDD55_104259</name>
</gene>
<dbReference type="AlphaFoldDB" id="A0A4R3JCQ9"/>
<comment type="caution">
    <text evidence="4">The sequence shown here is derived from an EMBL/GenBank/DDBJ whole genome shotgun (WGS) entry which is preliminary data.</text>
</comment>
<evidence type="ECO:0000313" key="5">
    <source>
        <dbReference type="Proteomes" id="UP000295304"/>
    </source>
</evidence>
<keyword evidence="5" id="KW-1185">Reference proteome</keyword>
<dbReference type="GO" id="GO:0005737">
    <property type="term" value="C:cytoplasm"/>
    <property type="evidence" value="ECO:0007669"/>
    <property type="project" value="TreeGrafter"/>
</dbReference>
<dbReference type="InterPro" id="IPR003719">
    <property type="entry name" value="Phenazine_PhzF-like"/>
</dbReference>
<dbReference type="GO" id="GO:0016853">
    <property type="term" value="F:isomerase activity"/>
    <property type="evidence" value="ECO:0007669"/>
    <property type="project" value="UniProtKB-KW"/>
</dbReference>